<dbReference type="EMBL" id="JPKZ01022647">
    <property type="protein sequence ID" value="KHN71159.1"/>
    <property type="molecule type" value="Genomic_DNA"/>
</dbReference>
<evidence type="ECO:0000313" key="8">
    <source>
        <dbReference type="EMBL" id="KHN71159.1"/>
    </source>
</evidence>
<gene>
    <name evidence="8" type="primary">SPAC4G8.09</name>
    <name evidence="8" type="ORF">Tcan_02457</name>
</gene>
<dbReference type="OrthoDB" id="15954at2759"/>
<keyword evidence="3 8" id="KW-0436">Ligase</keyword>
<dbReference type="GO" id="GO:0005524">
    <property type="term" value="F:ATP binding"/>
    <property type="evidence" value="ECO:0007669"/>
    <property type="project" value="UniProtKB-KW"/>
</dbReference>
<reference evidence="8 9" key="1">
    <citation type="submission" date="2014-11" db="EMBL/GenBank/DDBJ databases">
        <title>Genetic blueprint of the zoonotic pathogen Toxocara canis.</title>
        <authorList>
            <person name="Zhu X.-Q."/>
            <person name="Korhonen P.K."/>
            <person name="Cai H."/>
            <person name="Young N.D."/>
            <person name="Nejsum P."/>
            <person name="von Samson-Himmelstjerna G."/>
            <person name="Boag P.R."/>
            <person name="Tan P."/>
            <person name="Li Q."/>
            <person name="Min J."/>
            <person name="Yang Y."/>
            <person name="Wang X."/>
            <person name="Fang X."/>
            <person name="Hall R.S."/>
            <person name="Hofmann A."/>
            <person name="Sternberg P.W."/>
            <person name="Jex A.R."/>
            <person name="Gasser R.B."/>
        </authorList>
    </citation>
    <scope>NUCLEOTIDE SEQUENCE [LARGE SCALE GENOMIC DNA]</scope>
    <source>
        <strain evidence="8">PN_DK_2014</strain>
    </source>
</reference>
<evidence type="ECO:0000256" key="2">
    <source>
        <dbReference type="ARBA" id="ARBA00013164"/>
    </source>
</evidence>
<keyword evidence="4" id="KW-0547">Nucleotide-binding</keyword>
<evidence type="ECO:0000313" key="9">
    <source>
        <dbReference type="Proteomes" id="UP000031036"/>
    </source>
</evidence>
<feature type="non-terminal residue" evidence="8">
    <location>
        <position position="1"/>
    </location>
</feature>
<keyword evidence="6" id="KW-0648">Protein biosynthesis</keyword>
<evidence type="ECO:0000256" key="4">
    <source>
        <dbReference type="ARBA" id="ARBA00022741"/>
    </source>
</evidence>
<protein>
    <recommendedName>
        <fullName evidence="2">leucine--tRNA ligase</fullName>
        <ecNumber evidence="2">6.1.1.4</ecNumber>
    </recommendedName>
</protein>
<evidence type="ECO:0000256" key="1">
    <source>
        <dbReference type="ARBA" id="ARBA00005594"/>
    </source>
</evidence>
<evidence type="ECO:0000256" key="7">
    <source>
        <dbReference type="ARBA" id="ARBA00023146"/>
    </source>
</evidence>
<evidence type="ECO:0000256" key="6">
    <source>
        <dbReference type="ARBA" id="ARBA00022917"/>
    </source>
</evidence>
<dbReference type="OMA" id="AVNCITY"/>
<dbReference type="GO" id="GO:0032543">
    <property type="term" value="P:mitochondrial translation"/>
    <property type="evidence" value="ECO:0007669"/>
    <property type="project" value="TreeGrafter"/>
</dbReference>
<dbReference type="PANTHER" id="PTHR43740:SF2">
    <property type="entry name" value="LEUCINE--TRNA LIGASE, MITOCHONDRIAL"/>
    <property type="match status" value="1"/>
</dbReference>
<dbReference type="GO" id="GO:0004823">
    <property type="term" value="F:leucine-tRNA ligase activity"/>
    <property type="evidence" value="ECO:0007669"/>
    <property type="project" value="UniProtKB-EC"/>
</dbReference>
<dbReference type="EC" id="6.1.1.4" evidence="2"/>
<dbReference type="PANTHER" id="PTHR43740">
    <property type="entry name" value="LEUCYL-TRNA SYNTHETASE"/>
    <property type="match status" value="1"/>
</dbReference>
<dbReference type="InterPro" id="IPR002302">
    <property type="entry name" value="Leu-tRNA-ligase"/>
</dbReference>
<dbReference type="GO" id="GO:0005739">
    <property type="term" value="C:mitochondrion"/>
    <property type="evidence" value="ECO:0007669"/>
    <property type="project" value="TreeGrafter"/>
</dbReference>
<dbReference type="Gene3D" id="3.40.50.620">
    <property type="entry name" value="HUPs"/>
    <property type="match status" value="1"/>
</dbReference>
<keyword evidence="5" id="KW-0067">ATP-binding</keyword>
<dbReference type="STRING" id="6265.A0A0B2UPH6"/>
<accession>A0A0B2UPH6</accession>
<comment type="similarity">
    <text evidence="1">Belongs to the class-I aminoacyl-tRNA synthetase family.</text>
</comment>
<sequence length="94" mass="10995">TGIIFDWDRVNWDPVDCTVLAAEQIDENGRSWRSGAIAEKRKLKQWAVETPKYAKRLLDGLRKLPHWKEVAEIQANWIGKCDVFRFLLPVKVFL</sequence>
<proteinExistence type="inferred from homology"/>
<keyword evidence="9" id="KW-1185">Reference proteome</keyword>
<dbReference type="Proteomes" id="UP000031036">
    <property type="component" value="Unassembled WGS sequence"/>
</dbReference>
<dbReference type="InterPro" id="IPR014729">
    <property type="entry name" value="Rossmann-like_a/b/a_fold"/>
</dbReference>
<organism evidence="8 9">
    <name type="scientific">Toxocara canis</name>
    <name type="common">Canine roundworm</name>
    <dbReference type="NCBI Taxonomy" id="6265"/>
    <lineage>
        <taxon>Eukaryota</taxon>
        <taxon>Metazoa</taxon>
        <taxon>Ecdysozoa</taxon>
        <taxon>Nematoda</taxon>
        <taxon>Chromadorea</taxon>
        <taxon>Rhabditida</taxon>
        <taxon>Spirurina</taxon>
        <taxon>Ascaridomorpha</taxon>
        <taxon>Ascaridoidea</taxon>
        <taxon>Toxocaridae</taxon>
        <taxon>Toxocara</taxon>
    </lineage>
</organism>
<dbReference type="AlphaFoldDB" id="A0A0B2UPH6"/>
<name>A0A0B2UPH6_TOXCA</name>
<comment type="caution">
    <text evidence="8">The sequence shown here is derived from an EMBL/GenBank/DDBJ whole genome shotgun (WGS) entry which is preliminary data.</text>
</comment>
<keyword evidence="7" id="KW-0030">Aminoacyl-tRNA synthetase</keyword>
<dbReference type="SUPFAM" id="SSF52374">
    <property type="entry name" value="Nucleotidylyl transferase"/>
    <property type="match status" value="1"/>
</dbReference>
<dbReference type="PRINTS" id="PR00985">
    <property type="entry name" value="TRNASYNTHLEU"/>
</dbReference>
<dbReference type="GO" id="GO:0006429">
    <property type="term" value="P:leucyl-tRNA aminoacylation"/>
    <property type="evidence" value="ECO:0007669"/>
    <property type="project" value="InterPro"/>
</dbReference>
<evidence type="ECO:0000256" key="5">
    <source>
        <dbReference type="ARBA" id="ARBA00022840"/>
    </source>
</evidence>
<evidence type="ECO:0000256" key="3">
    <source>
        <dbReference type="ARBA" id="ARBA00022598"/>
    </source>
</evidence>